<reference evidence="3 4" key="1">
    <citation type="submission" date="2024-01" db="EMBL/GenBank/DDBJ databases">
        <title>The genomes of 5 underutilized Papilionoideae crops provide insights into root nodulation and disease resistanc.</title>
        <authorList>
            <person name="Jiang F."/>
        </authorList>
    </citation>
    <scope>NUCLEOTIDE SEQUENCE [LARGE SCALE GENOMIC DNA]</scope>
    <source>
        <strain evidence="3">DUOXIRENSHENG_FW03</strain>
        <tissue evidence="3">Leaves</tissue>
    </source>
</reference>
<evidence type="ECO:0000313" key="4">
    <source>
        <dbReference type="Proteomes" id="UP001386955"/>
    </source>
</evidence>
<accession>A0AAN9RRC9</accession>
<dbReference type="Gene3D" id="3.90.810.10">
    <property type="entry name" value="CRIB domain"/>
    <property type="match status" value="1"/>
</dbReference>
<feature type="domain" description="CRIB" evidence="2">
    <location>
        <begin position="267"/>
        <end position="280"/>
    </location>
</feature>
<evidence type="ECO:0000259" key="2">
    <source>
        <dbReference type="PROSITE" id="PS50108"/>
    </source>
</evidence>
<organism evidence="3 4">
    <name type="scientific">Psophocarpus tetragonolobus</name>
    <name type="common">Winged bean</name>
    <name type="synonym">Dolichos tetragonolobus</name>
    <dbReference type="NCBI Taxonomy" id="3891"/>
    <lineage>
        <taxon>Eukaryota</taxon>
        <taxon>Viridiplantae</taxon>
        <taxon>Streptophyta</taxon>
        <taxon>Embryophyta</taxon>
        <taxon>Tracheophyta</taxon>
        <taxon>Spermatophyta</taxon>
        <taxon>Magnoliopsida</taxon>
        <taxon>eudicotyledons</taxon>
        <taxon>Gunneridae</taxon>
        <taxon>Pentapetalae</taxon>
        <taxon>rosids</taxon>
        <taxon>fabids</taxon>
        <taxon>Fabales</taxon>
        <taxon>Fabaceae</taxon>
        <taxon>Papilionoideae</taxon>
        <taxon>50 kb inversion clade</taxon>
        <taxon>NPAAA clade</taxon>
        <taxon>indigoferoid/millettioid clade</taxon>
        <taxon>Phaseoleae</taxon>
        <taxon>Psophocarpus</taxon>
    </lineage>
</organism>
<proteinExistence type="predicted"/>
<dbReference type="AlphaFoldDB" id="A0AAN9RRC9"/>
<dbReference type="EMBL" id="JAYMYS010000028">
    <property type="protein sequence ID" value="KAK7376353.1"/>
    <property type="molecule type" value="Genomic_DNA"/>
</dbReference>
<dbReference type="SMART" id="SM00285">
    <property type="entry name" value="PBD"/>
    <property type="match status" value="1"/>
</dbReference>
<dbReference type="InterPro" id="IPR000095">
    <property type="entry name" value="CRIB_dom"/>
</dbReference>
<gene>
    <name evidence="3" type="ORF">VNO78_34819</name>
</gene>
<name>A0AAN9RRC9_PSOTE</name>
<dbReference type="CDD" id="cd00132">
    <property type="entry name" value="CRIB"/>
    <property type="match status" value="1"/>
</dbReference>
<sequence>MESSLAPPSTKVPFRNVSLKKSESGLTTYNIIVPRKHSRDSSVIELVSLLLIPQKTKLSSQPSVLDQELLFYLQNQQYKIDNFIAQHMEKVRMELQQQRVRQSEIFVQFFNGYAHLPSINTNTGFGPQIFREVERSTGKFAWDILLVRAAIDTEEMGDRMERLVILPFSFGCVSEASVVVGIPHPRRSRLNTNSPTAATRHKGDKGVSESLSGESMRNLLRFHEDVTKSNISLTFNRLLKGFKNIPRLFGELDKEEKLEEVEMDMQVGSPTNVQHVTHIGWDGFAGTETATSSNSLHQSLSSLPSEHCQHS</sequence>
<dbReference type="PANTHER" id="PTHR46931">
    <property type="entry name" value="CRIB DOMAIN-CONTAINING PROTEIN RIC2"/>
    <property type="match status" value="1"/>
</dbReference>
<dbReference type="Pfam" id="PF00786">
    <property type="entry name" value="PBD"/>
    <property type="match status" value="1"/>
</dbReference>
<evidence type="ECO:0000256" key="1">
    <source>
        <dbReference type="SAM" id="MobiDB-lite"/>
    </source>
</evidence>
<dbReference type="Proteomes" id="UP001386955">
    <property type="component" value="Unassembled WGS sequence"/>
</dbReference>
<feature type="compositionally biased region" description="Low complexity" evidence="1">
    <location>
        <begin position="292"/>
        <end position="305"/>
    </location>
</feature>
<keyword evidence="4" id="KW-1185">Reference proteome</keyword>
<evidence type="ECO:0000313" key="3">
    <source>
        <dbReference type="EMBL" id="KAK7376353.1"/>
    </source>
</evidence>
<feature type="region of interest" description="Disordered" evidence="1">
    <location>
        <begin position="187"/>
        <end position="211"/>
    </location>
</feature>
<protein>
    <recommendedName>
        <fullName evidence="2">CRIB domain-containing protein</fullName>
    </recommendedName>
</protein>
<dbReference type="InterPro" id="IPR044509">
    <property type="entry name" value="RIC2/4"/>
</dbReference>
<dbReference type="InterPro" id="IPR036936">
    <property type="entry name" value="CRIB_dom_sf"/>
</dbReference>
<feature type="region of interest" description="Disordered" evidence="1">
    <location>
        <begin position="290"/>
        <end position="311"/>
    </location>
</feature>
<dbReference type="PANTHER" id="PTHR46931:SF6">
    <property type="entry name" value="CRIB DOMAIN-CONTAINING PROTEIN RIC4"/>
    <property type="match status" value="1"/>
</dbReference>
<comment type="caution">
    <text evidence="3">The sequence shown here is derived from an EMBL/GenBank/DDBJ whole genome shotgun (WGS) entry which is preliminary data.</text>
</comment>
<dbReference type="PROSITE" id="PS50108">
    <property type="entry name" value="CRIB"/>
    <property type="match status" value="1"/>
</dbReference>